<keyword evidence="2" id="KW-0378">Hydrolase</keyword>
<dbReference type="InterPro" id="IPR018200">
    <property type="entry name" value="USP_CS"/>
</dbReference>
<evidence type="ECO:0000256" key="2">
    <source>
        <dbReference type="RuleBase" id="RU366025"/>
    </source>
</evidence>
<evidence type="ECO:0000313" key="5">
    <source>
        <dbReference type="Proteomes" id="UP000824469"/>
    </source>
</evidence>
<feature type="domain" description="USP" evidence="3">
    <location>
        <begin position="268"/>
        <end position="851"/>
    </location>
</feature>
<dbReference type="Pfam" id="PF00443">
    <property type="entry name" value="UCH"/>
    <property type="match status" value="1"/>
</dbReference>
<dbReference type="SUPFAM" id="SSF54001">
    <property type="entry name" value="Cysteine proteinases"/>
    <property type="match status" value="1"/>
</dbReference>
<comment type="similarity">
    <text evidence="1 2">Belongs to the peptidase C19 family.</text>
</comment>
<dbReference type="PROSITE" id="PS50235">
    <property type="entry name" value="USP_3"/>
    <property type="match status" value="1"/>
</dbReference>
<dbReference type="GO" id="GO:0006508">
    <property type="term" value="P:proteolysis"/>
    <property type="evidence" value="ECO:0007669"/>
    <property type="project" value="UniProtKB-KW"/>
</dbReference>
<comment type="catalytic activity">
    <reaction evidence="2">
        <text>Thiol-dependent hydrolysis of ester, thioester, amide, peptide and isopeptide bonds formed by the C-terminal Gly of ubiquitin (a 76-residue protein attached to proteins as an intracellular targeting signal).</text>
        <dbReference type="EC" id="3.4.19.12"/>
    </reaction>
</comment>
<accession>A0AA38CEB0</accession>
<comment type="function">
    <text evidence="2">Recognizes and hydrolyzes the peptide bond at the C-terminal Gly of ubiquitin. Involved in the processing of poly-ubiquitin precursors as well as that of ubiquitinated proteins.</text>
</comment>
<dbReference type="InterPro" id="IPR050185">
    <property type="entry name" value="Ub_carboxyl-term_hydrolase"/>
</dbReference>
<dbReference type="Proteomes" id="UP000824469">
    <property type="component" value="Unassembled WGS sequence"/>
</dbReference>
<dbReference type="EMBL" id="JAHRHJ020000010">
    <property type="protein sequence ID" value="KAH9298910.1"/>
    <property type="molecule type" value="Genomic_DNA"/>
</dbReference>
<evidence type="ECO:0000259" key="3">
    <source>
        <dbReference type="PROSITE" id="PS50235"/>
    </source>
</evidence>
<dbReference type="GO" id="GO:0004843">
    <property type="term" value="F:cysteine-type deubiquitinase activity"/>
    <property type="evidence" value="ECO:0007669"/>
    <property type="project" value="UniProtKB-UniRule"/>
</dbReference>
<dbReference type="InterPro" id="IPR028889">
    <property type="entry name" value="USP"/>
</dbReference>
<reference evidence="4 5" key="1">
    <citation type="journal article" date="2021" name="Nat. Plants">
        <title>The Taxus genome provides insights into paclitaxel biosynthesis.</title>
        <authorList>
            <person name="Xiong X."/>
            <person name="Gou J."/>
            <person name="Liao Q."/>
            <person name="Li Y."/>
            <person name="Zhou Q."/>
            <person name="Bi G."/>
            <person name="Li C."/>
            <person name="Du R."/>
            <person name="Wang X."/>
            <person name="Sun T."/>
            <person name="Guo L."/>
            <person name="Liang H."/>
            <person name="Lu P."/>
            <person name="Wu Y."/>
            <person name="Zhang Z."/>
            <person name="Ro D.K."/>
            <person name="Shang Y."/>
            <person name="Huang S."/>
            <person name="Yan J."/>
        </authorList>
    </citation>
    <scope>NUCLEOTIDE SEQUENCE [LARGE SCALE GENOMIC DNA]</scope>
    <source>
        <strain evidence="4">Ta-2019</strain>
    </source>
</reference>
<dbReference type="OMA" id="RRKHALM"/>
<comment type="caution">
    <text evidence="4">The sequence shown here is derived from an EMBL/GenBank/DDBJ whole genome shotgun (WGS) entry which is preliminary data.</text>
</comment>
<dbReference type="PROSITE" id="PS00973">
    <property type="entry name" value="USP_2"/>
    <property type="match status" value="1"/>
</dbReference>
<dbReference type="InterPro" id="IPR057372">
    <property type="entry name" value="Ubiquitin_UBP8/5"/>
</dbReference>
<dbReference type="InterPro" id="IPR038765">
    <property type="entry name" value="Papain-like_cys_pep_sf"/>
</dbReference>
<feature type="non-terminal residue" evidence="4">
    <location>
        <position position="851"/>
    </location>
</feature>
<dbReference type="Gene3D" id="3.10.20.90">
    <property type="entry name" value="Phosphatidylinositol 3-kinase Catalytic Subunit, Chain A, domain 1"/>
    <property type="match status" value="1"/>
</dbReference>
<name>A0AA38CEB0_TAXCH</name>
<keyword evidence="2" id="KW-0833">Ubl conjugation pathway</keyword>
<dbReference type="InterPro" id="IPR001394">
    <property type="entry name" value="Peptidase_C19_UCH"/>
</dbReference>
<feature type="non-terminal residue" evidence="4">
    <location>
        <position position="1"/>
    </location>
</feature>
<evidence type="ECO:0000256" key="1">
    <source>
        <dbReference type="ARBA" id="ARBA00009085"/>
    </source>
</evidence>
<dbReference type="AlphaFoldDB" id="A0AA38CEB0"/>
<sequence length="851" mass="95678">CCHIGMVVWRIFIVKDIHKKRKTKLLVYAGSVLETASLQKVVVAVLKPTIRSHVGYEIAGPQKVTILSARNAKFQYGGGPTIARKVITSGSSQEDLTVEVYPLRLRLIVIPKGYQVTVKISKKDTIRELYRRACELFNLASEQVCIWDYFGQTKHALMNDLNKTLQDSQIQMDQDILLEVQEDGSRLDGYQSSLHENGSIGKEITFVPVEPSRSGISIAGGPSISKGVSRSCSPELSQCHLLNSPLRELDTGHGMTSSSVRGGSAGLTGLQNLGNTCFMNSAIQCLVHTPELVRYFREDYSQEINWQNPLGMVGELALAFGELLRKLWAPGRTPVAPRPFKGKLARFAPQFSGYNQHDSQELLAFLLDGLHEDLNRVKHKPYIKSKDADGRPDDEVADEYWANHIARNDSIIVDVCQGQYKSTLVCPVCNKISVTFDPFMYLSLPLPSATTRTMTVTIFSSDGSALPTPYTVMVPKQGKCKDLIHALNTACSLHNGERLLLAEIYNHRIFRYLEDPADLLSSIRDDDYLAAYRVPKFSDKRLLLHLMHRRKEEYSFPTQYSGMLKAYGTPLVASLRDDIRTGADIHLIVQTLLAPMLRTKSFSSSDHLKATKAFGCKLEADANVQKETAKLLIPKNEPLDSTSGSLSNHAEQITDNGHCNVLKGTSSFQLWLVDEKSVTKEIAITEDKPVSISNTCTRIQVFVDWTEKELEKYDTRYLEILPEVFKIGLASKKARLDSISLYACLEAFLSEEPLAPEHMWYCPCCKERRQASKKLDLWRLPKVLVVHLKRFSYSRSMKNKLETLVNFPIHDLDLTKYVARKNGLQKHLYQLYAVINHYGSMGSGHYTAHVK</sequence>
<dbReference type="EC" id="3.4.19.12" evidence="2"/>
<evidence type="ECO:0000313" key="4">
    <source>
        <dbReference type="EMBL" id="KAH9298910.1"/>
    </source>
</evidence>
<dbReference type="Pfam" id="PF25242">
    <property type="entry name" value="Ubiquitin_UBP8"/>
    <property type="match status" value="1"/>
</dbReference>
<keyword evidence="5" id="KW-1185">Reference proteome</keyword>
<organism evidence="4 5">
    <name type="scientific">Taxus chinensis</name>
    <name type="common">Chinese yew</name>
    <name type="synonym">Taxus wallichiana var. chinensis</name>
    <dbReference type="NCBI Taxonomy" id="29808"/>
    <lineage>
        <taxon>Eukaryota</taxon>
        <taxon>Viridiplantae</taxon>
        <taxon>Streptophyta</taxon>
        <taxon>Embryophyta</taxon>
        <taxon>Tracheophyta</taxon>
        <taxon>Spermatophyta</taxon>
        <taxon>Pinopsida</taxon>
        <taxon>Pinidae</taxon>
        <taxon>Conifers II</taxon>
        <taxon>Cupressales</taxon>
        <taxon>Taxaceae</taxon>
        <taxon>Taxus</taxon>
    </lineage>
</organism>
<dbReference type="PANTHER" id="PTHR21646">
    <property type="entry name" value="UBIQUITIN CARBOXYL-TERMINAL HYDROLASE"/>
    <property type="match status" value="1"/>
</dbReference>
<gene>
    <name evidence="4" type="ORF">KI387_030592</name>
</gene>
<keyword evidence="2" id="KW-0645">Protease</keyword>
<dbReference type="Gene3D" id="3.90.70.10">
    <property type="entry name" value="Cysteine proteinases"/>
    <property type="match status" value="2"/>
</dbReference>
<dbReference type="PROSITE" id="PS00972">
    <property type="entry name" value="USP_1"/>
    <property type="match status" value="1"/>
</dbReference>
<proteinExistence type="inferred from homology"/>
<dbReference type="GO" id="GO:0016579">
    <property type="term" value="P:protein deubiquitination"/>
    <property type="evidence" value="ECO:0007669"/>
    <property type="project" value="InterPro"/>
</dbReference>
<dbReference type="PANTHER" id="PTHR21646:SF18">
    <property type="entry name" value="UBIQUITIN CARBOXYL-TERMINAL HYDROLASE 5"/>
    <property type="match status" value="1"/>
</dbReference>
<protein>
    <recommendedName>
        <fullName evidence="2">Ubiquitin carboxyl-terminal hydrolase</fullName>
        <ecNumber evidence="2">3.4.19.12</ecNumber>
    </recommendedName>
</protein>
<keyword evidence="2" id="KW-0788">Thiol protease</keyword>